<keyword evidence="1" id="KW-0472">Membrane</keyword>
<gene>
    <name evidence="2" type="ORF">K0M31_005573</name>
</gene>
<name>A0AA40KMQ1_9HYME</name>
<keyword evidence="1" id="KW-0812">Transmembrane</keyword>
<evidence type="ECO:0000313" key="3">
    <source>
        <dbReference type="Proteomes" id="UP001177670"/>
    </source>
</evidence>
<proteinExistence type="predicted"/>
<dbReference type="AlphaFoldDB" id="A0AA40KMQ1"/>
<reference evidence="2" key="1">
    <citation type="submission" date="2021-10" db="EMBL/GenBank/DDBJ databases">
        <title>Melipona bicolor Genome sequencing and assembly.</title>
        <authorList>
            <person name="Araujo N.S."/>
            <person name="Arias M.C."/>
        </authorList>
    </citation>
    <scope>NUCLEOTIDE SEQUENCE</scope>
    <source>
        <strain evidence="2">USP_2M_L1-L4_2017</strain>
        <tissue evidence="2">Whole body</tissue>
    </source>
</reference>
<comment type="caution">
    <text evidence="2">The sequence shown here is derived from an EMBL/GenBank/DDBJ whole genome shotgun (WGS) entry which is preliminary data.</text>
</comment>
<accession>A0AA40KMQ1</accession>
<evidence type="ECO:0000313" key="2">
    <source>
        <dbReference type="EMBL" id="KAK1126046.1"/>
    </source>
</evidence>
<keyword evidence="3" id="KW-1185">Reference proteome</keyword>
<protein>
    <submittedName>
        <fullName evidence="2">Uncharacterized protein</fullName>
    </submittedName>
</protein>
<dbReference type="Proteomes" id="UP001177670">
    <property type="component" value="Unassembled WGS sequence"/>
</dbReference>
<organism evidence="2 3">
    <name type="scientific">Melipona bicolor</name>
    <dbReference type="NCBI Taxonomy" id="60889"/>
    <lineage>
        <taxon>Eukaryota</taxon>
        <taxon>Metazoa</taxon>
        <taxon>Ecdysozoa</taxon>
        <taxon>Arthropoda</taxon>
        <taxon>Hexapoda</taxon>
        <taxon>Insecta</taxon>
        <taxon>Pterygota</taxon>
        <taxon>Neoptera</taxon>
        <taxon>Endopterygota</taxon>
        <taxon>Hymenoptera</taxon>
        <taxon>Apocrita</taxon>
        <taxon>Aculeata</taxon>
        <taxon>Apoidea</taxon>
        <taxon>Anthophila</taxon>
        <taxon>Apidae</taxon>
        <taxon>Melipona</taxon>
    </lineage>
</organism>
<keyword evidence="1" id="KW-1133">Transmembrane helix</keyword>
<feature type="transmembrane region" description="Helical" evidence="1">
    <location>
        <begin position="42"/>
        <end position="60"/>
    </location>
</feature>
<dbReference type="EMBL" id="JAHYIQ010000015">
    <property type="protein sequence ID" value="KAK1126046.1"/>
    <property type="molecule type" value="Genomic_DNA"/>
</dbReference>
<evidence type="ECO:0000256" key="1">
    <source>
        <dbReference type="SAM" id="Phobius"/>
    </source>
</evidence>
<sequence length="72" mass="8234">MAKSNALAFQQKQSPDIFDVPYYKTLEKYMQLLGQDPRQKNGVRNFIVTAVMISITANIVPTVRKNLSKFNI</sequence>